<keyword evidence="3 6" id="KW-0560">Oxidoreductase</keyword>
<organism evidence="6 7">
    <name type="scientific">Dactylosporangium cerinum</name>
    <dbReference type="NCBI Taxonomy" id="1434730"/>
    <lineage>
        <taxon>Bacteria</taxon>
        <taxon>Bacillati</taxon>
        <taxon>Actinomycetota</taxon>
        <taxon>Actinomycetes</taxon>
        <taxon>Micromonosporales</taxon>
        <taxon>Micromonosporaceae</taxon>
        <taxon>Dactylosporangium</taxon>
    </lineage>
</organism>
<protein>
    <submittedName>
        <fullName evidence="6">LLM class flavin-dependent oxidoreductase</fullName>
        <ecNumber evidence="6">1.-.-.-</ecNumber>
    </submittedName>
</protein>
<dbReference type="PANTHER" id="PTHR42847:SF4">
    <property type="entry name" value="ALKANESULFONATE MONOOXYGENASE-RELATED"/>
    <property type="match status" value="1"/>
</dbReference>
<evidence type="ECO:0000313" key="6">
    <source>
        <dbReference type="EMBL" id="MFC5007299.1"/>
    </source>
</evidence>
<dbReference type="EMBL" id="JBHSIU010000121">
    <property type="protein sequence ID" value="MFC5007299.1"/>
    <property type="molecule type" value="Genomic_DNA"/>
</dbReference>
<dbReference type="InterPro" id="IPR036661">
    <property type="entry name" value="Luciferase-like_sf"/>
</dbReference>
<keyword evidence="4" id="KW-0503">Monooxygenase</keyword>
<name>A0ABV9WJ64_9ACTN</name>
<reference evidence="7" key="1">
    <citation type="journal article" date="2019" name="Int. J. Syst. Evol. Microbiol.">
        <title>The Global Catalogue of Microorganisms (GCM) 10K type strain sequencing project: providing services to taxonomists for standard genome sequencing and annotation.</title>
        <authorList>
            <consortium name="The Broad Institute Genomics Platform"/>
            <consortium name="The Broad Institute Genome Sequencing Center for Infectious Disease"/>
            <person name="Wu L."/>
            <person name="Ma J."/>
        </authorList>
    </citation>
    <scope>NUCLEOTIDE SEQUENCE [LARGE SCALE GENOMIC DNA]</scope>
    <source>
        <strain evidence="7">CGMCC 4.7152</strain>
    </source>
</reference>
<evidence type="ECO:0000259" key="5">
    <source>
        <dbReference type="Pfam" id="PF00296"/>
    </source>
</evidence>
<dbReference type="GO" id="GO:0016491">
    <property type="term" value="F:oxidoreductase activity"/>
    <property type="evidence" value="ECO:0007669"/>
    <property type="project" value="UniProtKB-KW"/>
</dbReference>
<feature type="domain" description="Luciferase-like" evidence="5">
    <location>
        <begin position="14"/>
        <end position="330"/>
    </location>
</feature>
<dbReference type="Gene3D" id="3.20.20.30">
    <property type="entry name" value="Luciferase-like domain"/>
    <property type="match status" value="1"/>
</dbReference>
<gene>
    <name evidence="6" type="ORF">ACFPIJ_57010</name>
</gene>
<comment type="caution">
    <text evidence="6">The sequence shown here is derived from an EMBL/GenBank/DDBJ whole genome shotgun (WGS) entry which is preliminary data.</text>
</comment>
<accession>A0ABV9WJ64</accession>
<dbReference type="EC" id="1.-.-.-" evidence="6"/>
<dbReference type="InterPro" id="IPR050172">
    <property type="entry name" value="SsuD_RutA_monooxygenase"/>
</dbReference>
<evidence type="ECO:0000256" key="2">
    <source>
        <dbReference type="ARBA" id="ARBA00022643"/>
    </source>
</evidence>
<dbReference type="Proteomes" id="UP001595912">
    <property type="component" value="Unassembled WGS sequence"/>
</dbReference>
<dbReference type="CDD" id="cd01094">
    <property type="entry name" value="Alkanesulfonate_monoxygenase"/>
    <property type="match status" value="1"/>
</dbReference>
<keyword evidence="1" id="KW-0285">Flavoprotein</keyword>
<evidence type="ECO:0000256" key="3">
    <source>
        <dbReference type="ARBA" id="ARBA00023002"/>
    </source>
</evidence>
<sequence length="361" mass="39384">MPVEFISAINVNASNEVNGRGDPALDVDFLRRYARVLEDGGFDYTLVPYNTTFHDPFTVAAALTQFTERIRPIIALRPNTMYPTVAARALATLDQLSGGRAVVHLIAGGSDAEQAREGDRLGKAERYEREEEYLGILRKVWSSTVPFDHAGKYYAFEDFVSLVRPVHGTIPVSVGGSSAEAYRVGGAHGDIFGLWGEPLADTRQQIDRITAEARAAGRADTPRIWVTFRPIVAPTDALAWDRAHRILEILQRRGGTGLWSSPQRRGATGGPANVGSQRLLEIASRRDVHDRALWTPTATATGAAGASTALVGSYETVAAAILDYVDLGADLISIRGYDNLNDAIDYGRYIIPLVRQELAHR</sequence>
<dbReference type="RefSeq" id="WP_380127945.1">
    <property type="nucleotide sequence ID" value="NZ_JBHSIU010000121.1"/>
</dbReference>
<keyword evidence="7" id="KW-1185">Reference proteome</keyword>
<evidence type="ECO:0000256" key="1">
    <source>
        <dbReference type="ARBA" id="ARBA00022630"/>
    </source>
</evidence>
<dbReference type="Pfam" id="PF00296">
    <property type="entry name" value="Bac_luciferase"/>
    <property type="match status" value="1"/>
</dbReference>
<proteinExistence type="predicted"/>
<dbReference type="PANTHER" id="PTHR42847">
    <property type="entry name" value="ALKANESULFONATE MONOOXYGENASE"/>
    <property type="match status" value="1"/>
</dbReference>
<dbReference type="SUPFAM" id="SSF51679">
    <property type="entry name" value="Bacterial luciferase-like"/>
    <property type="match status" value="1"/>
</dbReference>
<keyword evidence="2" id="KW-0288">FMN</keyword>
<evidence type="ECO:0000256" key="4">
    <source>
        <dbReference type="ARBA" id="ARBA00023033"/>
    </source>
</evidence>
<dbReference type="InterPro" id="IPR011251">
    <property type="entry name" value="Luciferase-like_dom"/>
</dbReference>
<evidence type="ECO:0000313" key="7">
    <source>
        <dbReference type="Proteomes" id="UP001595912"/>
    </source>
</evidence>